<sequence>MTDHLKGHKSLAEMVSAHINVYRDLLQDALKKAPAPTHDMDDAAYLRHELEALADIEAACAVEMVQEVSAPAHGMR</sequence>
<evidence type="ECO:0000313" key="2">
    <source>
        <dbReference type="Proteomes" id="UP000252419"/>
    </source>
</evidence>
<name>A0A367UGY5_9PROT</name>
<dbReference type="EMBL" id="JPWA01000001">
    <property type="protein sequence ID" value="RCK07567.1"/>
    <property type="molecule type" value="Genomic_DNA"/>
</dbReference>
<reference evidence="1 2" key="1">
    <citation type="submission" date="2014-07" db="EMBL/GenBank/DDBJ databases">
        <title>Draft genome sequence of Thalassospira xianhensis P-4 (MCCC 1A02616).</title>
        <authorList>
            <person name="Lai Q."/>
            <person name="Shao Z."/>
        </authorList>
    </citation>
    <scope>NUCLEOTIDE SEQUENCE [LARGE SCALE GENOMIC DNA]</scope>
    <source>
        <strain evidence="1 2">MCCC 1A02616</strain>
    </source>
</reference>
<proteinExistence type="predicted"/>
<keyword evidence="2" id="KW-1185">Reference proteome</keyword>
<accession>A0A367UGY5</accession>
<comment type="caution">
    <text evidence="1">The sequence shown here is derived from an EMBL/GenBank/DDBJ whole genome shotgun (WGS) entry which is preliminary data.</text>
</comment>
<dbReference type="Proteomes" id="UP000252419">
    <property type="component" value="Unassembled WGS sequence"/>
</dbReference>
<gene>
    <name evidence="1" type="ORF">TH5_00330</name>
</gene>
<dbReference type="AlphaFoldDB" id="A0A367UGY5"/>
<protein>
    <submittedName>
        <fullName evidence="1">Uncharacterized protein</fullName>
    </submittedName>
</protein>
<evidence type="ECO:0000313" key="1">
    <source>
        <dbReference type="EMBL" id="RCK07567.1"/>
    </source>
</evidence>
<organism evidence="1 2">
    <name type="scientific">Thalassospira xianhensis MCCC 1A02616</name>
    <dbReference type="NCBI Taxonomy" id="1177929"/>
    <lineage>
        <taxon>Bacteria</taxon>
        <taxon>Pseudomonadati</taxon>
        <taxon>Pseudomonadota</taxon>
        <taxon>Alphaproteobacteria</taxon>
        <taxon>Rhodospirillales</taxon>
        <taxon>Thalassospiraceae</taxon>
        <taxon>Thalassospira</taxon>
    </lineage>
</organism>
<dbReference type="RefSeq" id="WP_114120021.1">
    <property type="nucleotide sequence ID" value="NZ_JPWA01000001.1"/>
</dbReference>